<dbReference type="HOGENOM" id="CLU_1335841_0_0_9"/>
<gene>
    <name evidence="2" type="ORF">EUBDOL_01510</name>
</gene>
<reference evidence="2 3" key="2">
    <citation type="submission" date="2007-09" db="EMBL/GenBank/DDBJ databases">
        <authorList>
            <person name="Fulton L."/>
            <person name="Clifton S."/>
            <person name="Fulton B."/>
            <person name="Xu J."/>
            <person name="Minx P."/>
            <person name="Pepin K.H."/>
            <person name="Johnson M."/>
            <person name="Thiruvilangam P."/>
            <person name="Bhonagiri V."/>
            <person name="Nash W.E."/>
            <person name="Mardis E.R."/>
            <person name="Wilson R.K."/>
        </authorList>
    </citation>
    <scope>NUCLEOTIDE SEQUENCE [LARGE SCALE GENOMIC DNA]</scope>
    <source>
        <strain evidence="2 3">DSM 3991</strain>
    </source>
</reference>
<protein>
    <submittedName>
        <fullName evidence="2">Uncharacterized protein</fullName>
    </submittedName>
</protein>
<evidence type="ECO:0000313" key="3">
    <source>
        <dbReference type="Proteomes" id="UP000004090"/>
    </source>
</evidence>
<feature type="region of interest" description="Disordered" evidence="1">
    <location>
        <begin position="140"/>
        <end position="182"/>
    </location>
</feature>
<dbReference type="STRING" id="428127.EUBDOL_01510"/>
<name>A8RCV1_9FIRM</name>
<evidence type="ECO:0000313" key="2">
    <source>
        <dbReference type="EMBL" id="EDP10911.1"/>
    </source>
</evidence>
<dbReference type="Proteomes" id="UP000004090">
    <property type="component" value="Unassembled WGS sequence"/>
</dbReference>
<dbReference type="GeneID" id="92793649"/>
<organism evidence="2 3">
    <name type="scientific">Amedibacillus dolichus DSM 3991</name>
    <dbReference type="NCBI Taxonomy" id="428127"/>
    <lineage>
        <taxon>Bacteria</taxon>
        <taxon>Bacillati</taxon>
        <taxon>Bacillota</taxon>
        <taxon>Erysipelotrichia</taxon>
        <taxon>Erysipelotrichales</taxon>
        <taxon>Erysipelotrichaceae</taxon>
        <taxon>Amedibacillus</taxon>
    </lineage>
</organism>
<accession>A8RCV1</accession>
<sequence>MLFIDTKELREKGSIALLQNGALIEAIDKEMLKVLDDIEDISTNPKEKRKIKPELIISANASRTAINMEVVIAVQLAKRGVMQMNMNLEKAVDDDGHLLSYTLQQEAEEAEGQQDIDGNETQRETVKIPYHANAVEAEFTEKETDELQGDTDKKNVGDTETLENEENLYNEAERSDKAENEAIDSYVDAEIEDFPNINDDTHDYF</sequence>
<feature type="compositionally biased region" description="Basic and acidic residues" evidence="1">
    <location>
        <begin position="171"/>
        <end position="180"/>
    </location>
</feature>
<evidence type="ECO:0000256" key="1">
    <source>
        <dbReference type="SAM" id="MobiDB-lite"/>
    </source>
</evidence>
<comment type="caution">
    <text evidence="2">The sequence shown here is derived from an EMBL/GenBank/DDBJ whole genome shotgun (WGS) entry which is preliminary data.</text>
</comment>
<dbReference type="AlphaFoldDB" id="A8RCV1"/>
<proteinExistence type="predicted"/>
<dbReference type="EMBL" id="ABAW02000021">
    <property type="protein sequence ID" value="EDP10911.1"/>
    <property type="molecule type" value="Genomic_DNA"/>
</dbReference>
<reference evidence="2 3" key="1">
    <citation type="submission" date="2007-09" db="EMBL/GenBank/DDBJ databases">
        <title>Draft genome sequence of Eubacterium dolichum (DSM 3991).</title>
        <authorList>
            <person name="Sudarsanam P."/>
            <person name="Ley R."/>
            <person name="Guruge J."/>
            <person name="Turnbaugh P.J."/>
            <person name="Mahowald M."/>
            <person name="Liep D."/>
            <person name="Gordon J."/>
        </authorList>
    </citation>
    <scope>NUCLEOTIDE SEQUENCE [LARGE SCALE GENOMIC DNA]</scope>
    <source>
        <strain evidence="2 3">DSM 3991</strain>
    </source>
</reference>
<dbReference type="RefSeq" id="WP_004799992.1">
    <property type="nucleotide sequence ID" value="NZ_DS483476.1"/>
</dbReference>